<name>A0A1V6LTD5_9FLAO</name>
<gene>
    <name evidence="1" type="ORF">BUL40_06215</name>
</gene>
<dbReference type="EMBL" id="MTBC01000003">
    <property type="protein sequence ID" value="OQD43422.1"/>
    <property type="molecule type" value="Genomic_DNA"/>
</dbReference>
<sequence>MCSSFVLAQSINFDQLGKEKWLRYNGGISANGIYYDGTANRQPFTYYLNGNLNFNVGGVYNIPLSFSYSNQEFDFPNPFKFNRFSFHPSYKWVTGHFGDVAMTFSPYTLAGHQFTGAGLELNPEGKFKISAMYGRLLRPTEYNPEEPQAQTAYQRIGYGVKTAYEFDFAQFGAILFRAKDDMNSLNNPIPIEAGVQPKENTVVSLESNFKLFDKARLHIEYAISGITEDTRQTTARPTAGMLSFLLDENITTNYYNALNANLTYPAGKGTLGLGYERIDPEYKTLGAYFFNNDLENITINATQTLFNGKLNVAANVGLQQDNLDKSKNTQLQRIVSAFNVGLNASEKVSMNASYSNFQSYTNIRDQFDYINQVGQLDNVDTLNYRQISQNANFGLNVTTKKSETKQHNASINLVYQTSDNQQEGETIEGGKSSFYNAAIAHTWGFMPHQLKIALAGNVSYNTTGGIDDNMILGPTISIGKQFFDKRLRTNLSSSYNTSFTSGNQDNAVFNIRFNSGYTWLKKHNFNFSALYLTRNSSTSTGNDVTLSLGYTYTFDNFRLDLKWNKNERNKEERNYVSFRYRNVTYSGSIAEVNTQLSDVFKSEQFRFIPEKEKEALILDLTIVKKETKSGKYKEKALDFLAKLYDFKDFEELFNRSLFNAIRKTKAEFNQRDLNLEEDMVLAKSDLVSHPLHGKDSVGLQIEELKLLPAYRKLKLHHKDRLEKLVGYRWMQQDLEKYTNVYAVKGMEGHLKGFKDKFFIKAKETLEQSGDESILTAWIEREMNIYYYKKSLQLVDPEAFILKYTYKN</sequence>
<organism evidence="1 2">
    <name type="scientific">Croceivirga radicis</name>
    <dbReference type="NCBI Taxonomy" id="1929488"/>
    <lineage>
        <taxon>Bacteria</taxon>
        <taxon>Pseudomonadati</taxon>
        <taxon>Bacteroidota</taxon>
        <taxon>Flavobacteriia</taxon>
        <taxon>Flavobacteriales</taxon>
        <taxon>Flavobacteriaceae</taxon>
        <taxon>Croceivirga</taxon>
    </lineage>
</organism>
<evidence type="ECO:0000313" key="2">
    <source>
        <dbReference type="Proteomes" id="UP000191680"/>
    </source>
</evidence>
<keyword evidence="2" id="KW-1185">Reference proteome</keyword>
<accession>A0A1V6LTD5</accession>
<protein>
    <submittedName>
        <fullName evidence="1">Uncharacterized protein</fullName>
    </submittedName>
</protein>
<evidence type="ECO:0000313" key="1">
    <source>
        <dbReference type="EMBL" id="OQD43422.1"/>
    </source>
</evidence>
<dbReference type="AlphaFoldDB" id="A0A1V6LTD5"/>
<comment type="caution">
    <text evidence="1">The sequence shown here is derived from an EMBL/GenBank/DDBJ whole genome shotgun (WGS) entry which is preliminary data.</text>
</comment>
<reference evidence="1 2" key="1">
    <citation type="submission" date="2016-12" db="EMBL/GenBank/DDBJ databases">
        <authorList>
            <person name="Song W.-J."/>
            <person name="Kurnit D.M."/>
        </authorList>
    </citation>
    <scope>NUCLEOTIDE SEQUENCE [LARGE SCALE GENOMIC DNA]</scope>
    <source>
        <strain evidence="1 2">HSG9</strain>
    </source>
</reference>
<dbReference type="Proteomes" id="UP000191680">
    <property type="component" value="Unassembled WGS sequence"/>
</dbReference>
<proteinExistence type="predicted"/>